<proteinExistence type="predicted"/>
<organism evidence="1 2">
    <name type="scientific">Leptospira terpstrae serovar Hualin str. LT 11-33 = ATCC 700639</name>
    <dbReference type="NCBI Taxonomy" id="1257025"/>
    <lineage>
        <taxon>Bacteria</taxon>
        <taxon>Pseudomonadati</taxon>
        <taxon>Spirochaetota</taxon>
        <taxon>Spirochaetia</taxon>
        <taxon>Leptospirales</taxon>
        <taxon>Leptospiraceae</taxon>
        <taxon>Leptospira</taxon>
    </lineage>
</organism>
<gene>
    <name evidence="1" type="ORF">LEP1GSC203_1238</name>
</gene>
<dbReference type="EMBL" id="AOGW02000010">
    <property type="protein sequence ID" value="EMY61531.1"/>
    <property type="molecule type" value="Genomic_DNA"/>
</dbReference>
<evidence type="ECO:0000313" key="2">
    <source>
        <dbReference type="Proteomes" id="UP000012371"/>
    </source>
</evidence>
<dbReference type="AlphaFoldDB" id="N1W1H1"/>
<dbReference type="OrthoDB" id="312711at2"/>
<accession>N1W1H1</accession>
<dbReference type="SUPFAM" id="SSF53756">
    <property type="entry name" value="UDP-Glycosyltransferase/glycogen phosphorylase"/>
    <property type="match status" value="1"/>
</dbReference>
<dbReference type="STRING" id="1257025.LEP1GSC203_1238"/>
<dbReference type="Gene3D" id="3.40.50.12580">
    <property type="match status" value="1"/>
</dbReference>
<comment type="caution">
    <text evidence="1">The sequence shown here is derived from an EMBL/GenBank/DDBJ whole genome shotgun (WGS) entry which is preliminary data.</text>
</comment>
<dbReference type="Proteomes" id="UP000012371">
    <property type="component" value="Unassembled WGS sequence"/>
</dbReference>
<sequence>MKILIFSPFSAIWTHAFPEASIADALIQEGNEVLYVHCDRIFSEYCVAMSAHGLNHFSDKSEKQAVCDKCNELRDGLNTRFRFASRTIESYLTSKDNTTIDDIINSLSYQSFESYNLNDIPIGKIALYDVLLHYKKSDLNFSEKEWASYRINFKNTLYSYFASSNIIEREKPDRILIYNTLYSVNQALKVLGNQKGIPVYFLHAGENLSNRLSTMIVSLNSTFDYRRELISKWNQFKNSTCTEVEANSVKNHFLTLFQGKHFLAYSSAVQSTISIREFFKISPEKKVIVATMSSYDERFAGESIGELRKSNSLIFDSQIEWISELIKYFNNNPQLFLIIRVHPREFPNKRDGVRSKHSLELEKIFKEIPVNTAINWPTDNLSIYDLAKETDLFLNAWSSVGEEMSLFGIPVLIYSPELILYPADINYVAESKADYFEKLNLALNDGLNFENTKKAFRWYALKLYKSVFKISDEFHYHEDFSLRKGGFFKKLKTRFILKKSEFNGMVSRIFRRKYFHYSYDLSSYRRMNDSKEISLLIRNKYSSKLDLYRKVDLEENEHEEIEIRRTMNKILSALFNLPFEKEKSLYKFWTKNSEGRQS</sequence>
<keyword evidence="2" id="KW-1185">Reference proteome</keyword>
<dbReference type="RefSeq" id="WP_002974207.1">
    <property type="nucleotide sequence ID" value="NZ_AOGW02000010.1"/>
</dbReference>
<dbReference type="InterPro" id="IPR043148">
    <property type="entry name" value="TagF_C"/>
</dbReference>
<name>N1W1H1_9LEPT</name>
<protein>
    <submittedName>
        <fullName evidence="1">Capsule polysaccharide biosynthesis protein</fullName>
    </submittedName>
</protein>
<reference evidence="1" key="1">
    <citation type="submission" date="2013-03" db="EMBL/GenBank/DDBJ databases">
        <authorList>
            <person name="Harkins D.M."/>
            <person name="Durkin A.S."/>
            <person name="Brinkac L.M."/>
            <person name="Haft D.H."/>
            <person name="Selengut J.D."/>
            <person name="Sanka R."/>
            <person name="DePew J."/>
            <person name="Purushe J."/>
            <person name="Hartskeerl R.A."/>
            <person name="Ahmed A."/>
            <person name="van der Linden H."/>
            <person name="Goris M.G.A."/>
            <person name="Vinetz J.M."/>
            <person name="Sutton G.G."/>
            <person name="Nierman W.C."/>
            <person name="Fouts D.E."/>
        </authorList>
    </citation>
    <scope>NUCLEOTIDE SEQUENCE [LARGE SCALE GENOMIC DNA]</scope>
    <source>
        <strain evidence="1">LT 11-33</strain>
    </source>
</reference>
<evidence type="ECO:0000313" key="1">
    <source>
        <dbReference type="EMBL" id="EMY61531.1"/>
    </source>
</evidence>